<proteinExistence type="predicted"/>
<keyword evidence="2" id="KW-1185">Reference proteome</keyword>
<protein>
    <submittedName>
        <fullName evidence="3">Protein cappuccino</fullName>
    </submittedName>
</protein>
<sequence length="305" mass="34112">MPLLEDFVDEVVVPVIGTIDQGINMISQEIAMLRLMLPRIDIADMAMRVFDNGQTLVFRTIYGLKRQSTVPFISELAQRYLNAPKVYCLTLADIRKVAAMSNPPGIYIRVVEFGAWETHSDTASVSESITIHDRSPSSMSGPDDLNFLRDEILKLQQEVYRLKAVVDNREASPISPPPLPAVVPPPPPRVAAPPPPPPPPLPMNFFSKPAVKSPVPLRKDSPEPQCFSFEANDENTDKKPESPVEQKSFGDVLAELKSVRLRHVENLPRIRRSQSNPLKEAMKRRRFAFQENSESEVSDSDASFS</sequence>
<reference evidence="3" key="2">
    <citation type="submission" date="2020-10" db="UniProtKB">
        <authorList>
            <consortium name="WormBaseParasite"/>
        </authorList>
    </citation>
    <scope>IDENTIFICATION</scope>
</reference>
<evidence type="ECO:0000313" key="3">
    <source>
        <dbReference type="WBParaSite" id="Pan_g4904.t1"/>
    </source>
</evidence>
<feature type="compositionally biased region" description="Basic and acidic residues" evidence="1">
    <location>
        <begin position="235"/>
        <end position="244"/>
    </location>
</feature>
<dbReference type="AlphaFoldDB" id="A0A7E4ZZJ8"/>
<feature type="region of interest" description="Disordered" evidence="1">
    <location>
        <begin position="268"/>
        <end position="305"/>
    </location>
</feature>
<evidence type="ECO:0000256" key="1">
    <source>
        <dbReference type="SAM" id="MobiDB-lite"/>
    </source>
</evidence>
<accession>A0A7E4ZZJ8</accession>
<feature type="region of interest" description="Disordered" evidence="1">
    <location>
        <begin position="185"/>
        <end position="249"/>
    </location>
</feature>
<reference evidence="2" key="1">
    <citation type="journal article" date="2013" name="Genetics">
        <title>The draft genome and transcriptome of Panagrellus redivivus are shaped by the harsh demands of a free-living lifestyle.</title>
        <authorList>
            <person name="Srinivasan J."/>
            <person name="Dillman A.R."/>
            <person name="Macchietto M.G."/>
            <person name="Heikkinen L."/>
            <person name="Lakso M."/>
            <person name="Fracchia K.M."/>
            <person name="Antoshechkin I."/>
            <person name="Mortazavi A."/>
            <person name="Wong G."/>
            <person name="Sternberg P.W."/>
        </authorList>
    </citation>
    <scope>NUCLEOTIDE SEQUENCE [LARGE SCALE GENOMIC DNA]</scope>
    <source>
        <strain evidence="2">MT8872</strain>
    </source>
</reference>
<evidence type="ECO:0000313" key="2">
    <source>
        <dbReference type="Proteomes" id="UP000492821"/>
    </source>
</evidence>
<name>A0A7E4ZZJ8_PANRE</name>
<feature type="compositionally biased region" description="Pro residues" evidence="1">
    <location>
        <begin position="185"/>
        <end position="202"/>
    </location>
</feature>
<dbReference type="WBParaSite" id="Pan_g4904.t1">
    <property type="protein sequence ID" value="Pan_g4904.t1"/>
    <property type="gene ID" value="Pan_g4904"/>
</dbReference>
<organism evidence="2 3">
    <name type="scientific">Panagrellus redivivus</name>
    <name type="common">Microworm</name>
    <dbReference type="NCBI Taxonomy" id="6233"/>
    <lineage>
        <taxon>Eukaryota</taxon>
        <taxon>Metazoa</taxon>
        <taxon>Ecdysozoa</taxon>
        <taxon>Nematoda</taxon>
        <taxon>Chromadorea</taxon>
        <taxon>Rhabditida</taxon>
        <taxon>Tylenchina</taxon>
        <taxon>Panagrolaimomorpha</taxon>
        <taxon>Panagrolaimoidea</taxon>
        <taxon>Panagrolaimidae</taxon>
        <taxon>Panagrellus</taxon>
    </lineage>
</organism>
<dbReference type="Proteomes" id="UP000492821">
    <property type="component" value="Unassembled WGS sequence"/>
</dbReference>